<dbReference type="AlphaFoldDB" id="A4J0U7"/>
<dbReference type="Gene3D" id="3.40.50.620">
    <property type="entry name" value="HUPs"/>
    <property type="match status" value="1"/>
</dbReference>
<name>A4J0U7_DESRM</name>
<reference evidence="3 4" key="1">
    <citation type="submission" date="2007-03" db="EMBL/GenBank/DDBJ databases">
        <title>Complete sequence of Desulfotomaculum reducens MI-1.</title>
        <authorList>
            <consortium name="US DOE Joint Genome Institute"/>
            <person name="Copeland A."/>
            <person name="Lucas S."/>
            <person name="Lapidus A."/>
            <person name="Barry K."/>
            <person name="Detter J.C."/>
            <person name="Glavina del Rio T."/>
            <person name="Hammon N."/>
            <person name="Israni S."/>
            <person name="Dalin E."/>
            <person name="Tice H."/>
            <person name="Pitluck S."/>
            <person name="Sims D."/>
            <person name="Brettin T."/>
            <person name="Bruce D."/>
            <person name="Han C."/>
            <person name="Tapia R."/>
            <person name="Schmutz J."/>
            <person name="Larimer F."/>
            <person name="Land M."/>
            <person name="Hauser L."/>
            <person name="Kyrpides N."/>
            <person name="Kim E."/>
            <person name="Tebo B.M."/>
            <person name="Richardson P."/>
        </authorList>
    </citation>
    <scope>NUCLEOTIDE SEQUENCE [LARGE SCALE GENOMIC DNA]</scope>
    <source>
        <strain evidence="3 4">MI-1</strain>
    </source>
</reference>
<evidence type="ECO:0000259" key="2">
    <source>
        <dbReference type="Pfam" id="PF02540"/>
    </source>
</evidence>
<accession>A4J0U7</accession>
<keyword evidence="4" id="KW-1185">Reference proteome</keyword>
<dbReference type="NCBIfam" id="TIGR00268">
    <property type="entry name" value="ATP-dependent sacrificial sulfur transferase LarE"/>
    <property type="match status" value="1"/>
</dbReference>
<dbReference type="SUPFAM" id="SSF52402">
    <property type="entry name" value="Adenine nucleotide alpha hydrolases-like"/>
    <property type="match status" value="1"/>
</dbReference>
<dbReference type="GO" id="GO:0016783">
    <property type="term" value="F:sulfurtransferase activity"/>
    <property type="evidence" value="ECO:0007669"/>
    <property type="project" value="InterPro"/>
</dbReference>
<dbReference type="PANTHER" id="PTHR43169">
    <property type="entry name" value="EXSB FAMILY PROTEIN"/>
    <property type="match status" value="1"/>
</dbReference>
<feature type="active site" description="Nucleophile and sulfur donor" evidence="1">
    <location>
        <position position="175"/>
    </location>
</feature>
<dbReference type="InterPro" id="IPR014729">
    <property type="entry name" value="Rossmann-like_a/b/a_fold"/>
</dbReference>
<protein>
    <submittedName>
        <fullName evidence="3">PP-loop domain protein</fullName>
    </submittedName>
</protein>
<proteinExistence type="predicted"/>
<dbReference type="InterPro" id="IPR005232">
    <property type="entry name" value="LarE"/>
</dbReference>
<dbReference type="InterPro" id="IPR052188">
    <property type="entry name" value="Ni-pincer_cofactor_biosynth"/>
</dbReference>
<dbReference type="PANTHER" id="PTHR43169:SF2">
    <property type="entry name" value="NAD_GMP SYNTHASE DOMAIN-CONTAINING PROTEIN"/>
    <property type="match status" value="1"/>
</dbReference>
<dbReference type="GO" id="GO:0006163">
    <property type="term" value="P:purine nucleotide metabolic process"/>
    <property type="evidence" value="ECO:0007669"/>
    <property type="project" value="UniProtKB-ARBA"/>
</dbReference>
<dbReference type="Pfam" id="PF02540">
    <property type="entry name" value="NAD_synthase"/>
    <property type="match status" value="1"/>
</dbReference>
<organism evidence="3 4">
    <name type="scientific">Desulforamulus reducens (strain ATCC BAA-1160 / DSM 100696 / MI-1)</name>
    <name type="common">Desulfotomaculum reducens</name>
    <dbReference type="NCBI Taxonomy" id="349161"/>
    <lineage>
        <taxon>Bacteria</taxon>
        <taxon>Bacillati</taxon>
        <taxon>Bacillota</taxon>
        <taxon>Clostridia</taxon>
        <taxon>Eubacteriales</taxon>
        <taxon>Peptococcaceae</taxon>
        <taxon>Desulforamulus</taxon>
    </lineage>
</organism>
<feature type="domain" description="NAD/GMP synthase" evidence="2">
    <location>
        <begin position="9"/>
        <end position="81"/>
    </location>
</feature>
<dbReference type="STRING" id="349161.Dred_0151"/>
<gene>
    <name evidence="3" type="ordered locus">Dred_0151</name>
</gene>
<dbReference type="PIRSF" id="PIRSF006661">
    <property type="entry name" value="PP-lp_UCP006661"/>
    <property type="match status" value="1"/>
</dbReference>
<dbReference type="HOGENOM" id="CLU_061181_2_0_9"/>
<evidence type="ECO:0000256" key="1">
    <source>
        <dbReference type="PIRSR" id="PIRSR006661-1"/>
    </source>
</evidence>
<evidence type="ECO:0000313" key="4">
    <source>
        <dbReference type="Proteomes" id="UP000001556"/>
    </source>
</evidence>
<dbReference type="CDD" id="cd01990">
    <property type="entry name" value="LarE-like"/>
    <property type="match status" value="1"/>
</dbReference>
<dbReference type="InterPro" id="IPR022310">
    <property type="entry name" value="NAD/GMP_synthase"/>
</dbReference>
<evidence type="ECO:0000313" key="3">
    <source>
        <dbReference type="EMBL" id="ABO48700.1"/>
    </source>
</evidence>
<dbReference type="RefSeq" id="WP_011876541.1">
    <property type="nucleotide sequence ID" value="NC_009253.1"/>
</dbReference>
<dbReference type="eggNOG" id="COG1606">
    <property type="taxonomic scope" value="Bacteria"/>
</dbReference>
<dbReference type="KEGG" id="drm:Dred_0151"/>
<sequence length="270" mass="30561">MLLQKKYQKLRQLLGECGKVLVAYSGGTDSAFLLAVAVQELGDNVLAVTAISPTSTKAEVAEAQQLAKELGVHHRIIHSKEMDLRDFVGNTAERCYICKYSRYFDLQEIAKQKKIPWVLDGSNMDDLDDYRPGNRAIKELGLRSPMQEVTLTKSEIRQLSRQMGLPTWNKPSSPCLASRIPYGQEITEEKLRRVEKAEEYLTKRGFSPLRVRHYPAEARIEISPEQFSKLIEKSKDITKGLRELGFPKVTLDLDGFYSGSLNKNLPDKGE</sequence>
<dbReference type="Proteomes" id="UP000001556">
    <property type="component" value="Chromosome"/>
</dbReference>
<dbReference type="EMBL" id="CP000612">
    <property type="protein sequence ID" value="ABO48700.1"/>
    <property type="molecule type" value="Genomic_DNA"/>
</dbReference>